<evidence type="ECO:0000313" key="1">
    <source>
        <dbReference type="EMBL" id="MCP1373151.1"/>
    </source>
</evidence>
<protein>
    <submittedName>
        <fullName evidence="1">Uncharacterized protein</fullName>
    </submittedName>
</protein>
<sequence>MNNAALANGVGRILVGNLQGDDLQAFRIYYAPQPRSVGGVGASLKVNKYAELDSSTSSEANAFSAYRALYVAAGGSYVRVVANISLNKSSVGADRARYIELAKPGAQSNQVSGDGNIDAFDVVSTPVYRDQVASNINGIAISGFKNIPNSLQLAIVRVLNYAGIGKIISSPITITVTVQFQDLSQSDFHWDSVSGGWIYMPGSSKDSSGNPIPENEAAAPGMPAASAQKYVFPGNVYGMLDGFN</sequence>
<proteinExistence type="predicted"/>
<name>A0ABT1F6X7_9GAMM</name>
<keyword evidence="2" id="KW-1185">Reference proteome</keyword>
<dbReference type="RefSeq" id="WP_253564907.1">
    <property type="nucleotide sequence ID" value="NZ_JAMZEK010000001.1"/>
</dbReference>
<evidence type="ECO:0000313" key="2">
    <source>
        <dbReference type="Proteomes" id="UP001204615"/>
    </source>
</evidence>
<dbReference type="EMBL" id="JAMZEK010000001">
    <property type="protein sequence ID" value="MCP1373151.1"/>
    <property type="molecule type" value="Genomic_DNA"/>
</dbReference>
<reference evidence="1 2" key="1">
    <citation type="submission" date="2022-06" db="EMBL/GenBank/DDBJ databases">
        <title>Dyella sp. Sa strain:Sa Genome sequencing.</title>
        <authorList>
            <person name="Park S."/>
        </authorList>
    </citation>
    <scope>NUCLEOTIDE SEQUENCE [LARGE SCALE GENOMIC DNA]</scope>
    <source>
        <strain evidence="1 2">Sa</strain>
    </source>
</reference>
<gene>
    <name evidence="1" type="ORF">NC595_03655</name>
</gene>
<comment type="caution">
    <text evidence="1">The sequence shown here is derived from an EMBL/GenBank/DDBJ whole genome shotgun (WGS) entry which is preliminary data.</text>
</comment>
<organism evidence="1 2">
    <name type="scientific">Dyella lutea</name>
    <dbReference type="NCBI Taxonomy" id="2950441"/>
    <lineage>
        <taxon>Bacteria</taxon>
        <taxon>Pseudomonadati</taxon>
        <taxon>Pseudomonadota</taxon>
        <taxon>Gammaproteobacteria</taxon>
        <taxon>Lysobacterales</taxon>
        <taxon>Rhodanobacteraceae</taxon>
        <taxon>Dyella</taxon>
    </lineage>
</organism>
<accession>A0ABT1F6X7</accession>
<dbReference type="Proteomes" id="UP001204615">
    <property type="component" value="Unassembled WGS sequence"/>
</dbReference>